<dbReference type="AlphaFoldDB" id="A0A0K1ED83"/>
<keyword evidence="4" id="KW-1185">Reference proteome</keyword>
<dbReference type="Proteomes" id="UP000067626">
    <property type="component" value="Chromosome"/>
</dbReference>
<evidence type="ECO:0000313" key="4">
    <source>
        <dbReference type="Proteomes" id="UP000067626"/>
    </source>
</evidence>
<dbReference type="SUPFAM" id="SSF50156">
    <property type="entry name" value="PDZ domain-like"/>
    <property type="match status" value="1"/>
</dbReference>
<reference evidence="3 4" key="1">
    <citation type="submission" date="2015-07" db="EMBL/GenBank/DDBJ databases">
        <title>Genome analysis of myxobacterium Chondromyces crocatus Cm c5 reveals a high potential for natural compound synthesis and the genetic basis for the loss of fruiting body formation.</title>
        <authorList>
            <person name="Zaburannyi N."/>
            <person name="Bunk B."/>
            <person name="Maier J."/>
            <person name="Overmann J."/>
            <person name="Mueller R."/>
        </authorList>
    </citation>
    <scope>NUCLEOTIDE SEQUENCE [LARGE SCALE GENOMIC DNA]</scope>
    <source>
        <strain evidence="3 4">Cm c5</strain>
    </source>
</reference>
<feature type="compositionally biased region" description="Basic and acidic residues" evidence="1">
    <location>
        <begin position="67"/>
        <end position="78"/>
    </location>
</feature>
<sequence length="349" mass="34494">MTGAKTVHVALGMVAAGAAAIAMIHAGRGQDENVAWAAEKARPAEVPAQAGNDRQVQDPSAHQAETPGRDALADEPRPLRAAPPQQQAEERRSEREPHKEDVKKKGNARERVATLLSSGPSAALLQKGDAVLAVDGRSVDKAEALEDYLTSLAPGTAVLMEVMRAGERRFLGVQLSSAPPRPKPKPQRAEQTAPAASTHVVVVQPVPMEPAQVAQAPAGFFFGVGGDSGGYGMRPPTSAAPGLPQTPGATFAPGPGTSSLAYPQIPGVAQPPGFPGGAAFGGGSIPGFGSVGAIGANSSAGVGSVAGAANSVIGRGGGMGPMGGSAGSIGGGAVGFGVMGGAIGGALAR</sequence>
<dbReference type="STRING" id="52.CMC5_027840"/>
<dbReference type="InterPro" id="IPR001478">
    <property type="entry name" value="PDZ"/>
</dbReference>
<feature type="region of interest" description="Disordered" evidence="1">
    <location>
        <begin position="38"/>
        <end position="109"/>
    </location>
</feature>
<protein>
    <recommendedName>
        <fullName evidence="2">PDZ domain-containing protein</fullName>
    </recommendedName>
</protein>
<feature type="compositionally biased region" description="Basic and acidic residues" evidence="1">
    <location>
        <begin position="88"/>
        <end position="109"/>
    </location>
</feature>
<gene>
    <name evidence="3" type="ORF">CMC5_027840</name>
</gene>
<dbReference type="KEGG" id="ccro:CMC5_027840"/>
<dbReference type="Pfam" id="PF13180">
    <property type="entry name" value="PDZ_2"/>
    <property type="match status" value="1"/>
</dbReference>
<feature type="domain" description="PDZ" evidence="2">
    <location>
        <begin position="112"/>
        <end position="173"/>
    </location>
</feature>
<evidence type="ECO:0000259" key="2">
    <source>
        <dbReference type="Pfam" id="PF13180"/>
    </source>
</evidence>
<proteinExistence type="predicted"/>
<dbReference type="EMBL" id="CP012159">
    <property type="protein sequence ID" value="AKT38637.1"/>
    <property type="molecule type" value="Genomic_DNA"/>
</dbReference>
<dbReference type="InterPro" id="IPR036034">
    <property type="entry name" value="PDZ_sf"/>
</dbReference>
<evidence type="ECO:0000256" key="1">
    <source>
        <dbReference type="SAM" id="MobiDB-lite"/>
    </source>
</evidence>
<dbReference type="Gene3D" id="2.30.42.10">
    <property type="match status" value="1"/>
</dbReference>
<name>A0A0K1ED83_CHOCO</name>
<feature type="region of interest" description="Disordered" evidence="1">
    <location>
        <begin position="174"/>
        <end position="194"/>
    </location>
</feature>
<accession>A0A0K1ED83</accession>
<organism evidence="3 4">
    <name type="scientific">Chondromyces crocatus</name>
    <dbReference type="NCBI Taxonomy" id="52"/>
    <lineage>
        <taxon>Bacteria</taxon>
        <taxon>Pseudomonadati</taxon>
        <taxon>Myxococcota</taxon>
        <taxon>Polyangia</taxon>
        <taxon>Polyangiales</taxon>
        <taxon>Polyangiaceae</taxon>
        <taxon>Chondromyces</taxon>
    </lineage>
</organism>
<evidence type="ECO:0000313" key="3">
    <source>
        <dbReference type="EMBL" id="AKT38637.1"/>
    </source>
</evidence>